<evidence type="ECO:0000313" key="3">
    <source>
        <dbReference type="Proteomes" id="UP000694844"/>
    </source>
</evidence>
<evidence type="ECO:0000256" key="2">
    <source>
        <dbReference type="SAM" id="MobiDB-lite"/>
    </source>
</evidence>
<feature type="region of interest" description="Disordered" evidence="2">
    <location>
        <begin position="931"/>
        <end position="951"/>
    </location>
</feature>
<feature type="compositionally biased region" description="Polar residues" evidence="2">
    <location>
        <begin position="2513"/>
        <end position="2523"/>
    </location>
</feature>
<feature type="compositionally biased region" description="Low complexity" evidence="2">
    <location>
        <begin position="1797"/>
        <end position="1816"/>
    </location>
</feature>
<feature type="compositionally biased region" description="Low complexity" evidence="2">
    <location>
        <begin position="337"/>
        <end position="373"/>
    </location>
</feature>
<keyword evidence="1" id="KW-0175">Coiled coil</keyword>
<feature type="compositionally biased region" description="Polar residues" evidence="2">
    <location>
        <begin position="149"/>
        <end position="164"/>
    </location>
</feature>
<feature type="compositionally biased region" description="Basic and acidic residues" evidence="2">
    <location>
        <begin position="1229"/>
        <end position="1249"/>
    </location>
</feature>
<feature type="compositionally biased region" description="Basic and acidic residues" evidence="2">
    <location>
        <begin position="251"/>
        <end position="272"/>
    </location>
</feature>
<feature type="compositionally biased region" description="Basic residues" evidence="2">
    <location>
        <begin position="446"/>
        <end position="468"/>
    </location>
</feature>
<feature type="compositionally biased region" description="Low complexity" evidence="2">
    <location>
        <begin position="1460"/>
        <end position="1470"/>
    </location>
</feature>
<feature type="compositionally biased region" description="Basic residues" evidence="2">
    <location>
        <begin position="196"/>
        <end position="205"/>
    </location>
</feature>
<organism evidence="3 4">
    <name type="scientific">Crassostrea virginica</name>
    <name type="common">Eastern oyster</name>
    <dbReference type="NCBI Taxonomy" id="6565"/>
    <lineage>
        <taxon>Eukaryota</taxon>
        <taxon>Metazoa</taxon>
        <taxon>Spiralia</taxon>
        <taxon>Lophotrochozoa</taxon>
        <taxon>Mollusca</taxon>
        <taxon>Bivalvia</taxon>
        <taxon>Autobranchia</taxon>
        <taxon>Pteriomorphia</taxon>
        <taxon>Ostreida</taxon>
        <taxon>Ostreoidea</taxon>
        <taxon>Ostreidae</taxon>
        <taxon>Crassostrea</taxon>
    </lineage>
</organism>
<feature type="compositionally biased region" description="Polar residues" evidence="2">
    <location>
        <begin position="659"/>
        <end position="668"/>
    </location>
</feature>
<feature type="compositionally biased region" description="Basic and acidic residues" evidence="2">
    <location>
        <begin position="1267"/>
        <end position="1276"/>
    </location>
</feature>
<feature type="compositionally biased region" description="Polar residues" evidence="2">
    <location>
        <begin position="273"/>
        <end position="285"/>
    </location>
</feature>
<feature type="compositionally biased region" description="Basic and acidic residues" evidence="2">
    <location>
        <begin position="1153"/>
        <end position="1183"/>
    </location>
</feature>
<feature type="region of interest" description="Disordered" evidence="2">
    <location>
        <begin position="2794"/>
        <end position="2878"/>
    </location>
</feature>
<feature type="compositionally biased region" description="Basic and acidic residues" evidence="2">
    <location>
        <begin position="1096"/>
        <end position="1107"/>
    </location>
</feature>
<feature type="compositionally biased region" description="Basic and acidic residues" evidence="2">
    <location>
        <begin position="1317"/>
        <end position="1366"/>
    </location>
</feature>
<feature type="compositionally biased region" description="Basic and acidic residues" evidence="2">
    <location>
        <begin position="854"/>
        <end position="864"/>
    </location>
</feature>
<feature type="compositionally biased region" description="Basic residues" evidence="2">
    <location>
        <begin position="397"/>
        <end position="409"/>
    </location>
</feature>
<feature type="compositionally biased region" description="Basic residues" evidence="2">
    <location>
        <begin position="1503"/>
        <end position="1513"/>
    </location>
</feature>
<accession>A0A8B8CCJ6</accession>
<feature type="region of interest" description="Disordered" evidence="2">
    <location>
        <begin position="190"/>
        <end position="692"/>
    </location>
</feature>
<feature type="compositionally biased region" description="Polar residues" evidence="2">
    <location>
        <begin position="2009"/>
        <end position="2040"/>
    </location>
</feature>
<sequence length="2961" mass="334209">MLVCTYTKIGPRILPLGKMTYVKNTMASKKNDEHGDNFGQENPAEGYDAYKYSTDNKSENHTEFQDFRNVRPFDDCENSLPRSEKFSSLSHYKPTVLGSIGNQNSKLHVNPTRGFLHQPNINTRYKWFRKQSTERELNVEESGNKRSLYHSSTDHPTLGYNQSKSYDRGFNDKSLVNCIYGQRKRNLTSHEFHPYKYNHSRRNSRSKTPVKERSRSVSKSLTGYRKSSERPHDRHCGSRSPSSSCSYISTDTDRYRSPCKRDSRDYPKKDNKCQNYSSSAIQTFSRKTDYRSEFSRQASKSPSHAQFQNLRESRSSLRCKQMRYHGRSRRSYHRSRSPSYTHSRNSSRNSRYSRNSWSRSSSRGSRFSSLSARGKSRYSSRDRSQSYSRGRSDRSRSYSRSRSRNRRDRSHSYSTSRSRGRRDRSRSYSRSRSRNRRDRSQSYSRSRSRGRRDRSRSYSKSRPKRRRDRSQSYSRSRSRSDSRNRNQYRSIQRDNSKERRSKNSPNRAASSKYESNKKYSSDSRSSRARTPSYSRSRQKSVKHLKGDSDSSFSSSSSRSRSQSSDGSKERTPVQRKKKSRSRSLRGSSARKPFQRHQRRDSASSLSSVSSEESSSSQSSSQSSDTSGPSTPSCRKRKSKIKSSAKWHSSQTHQNRESDSCLSSIPSAESTRRSPNSKRRRQKTPLQVERKSSPLKDINCFVRKGARAENFPDRMRKRNEAIVRSQFERFEEEKKDEMLASVNNLLGKLVGSVTEHTHCEPVNEPVISTQPSESVATRNKKCSDPETEYRTIQIKPKSPWKTPATIDTEDGSHCSANMQENLRILLTSNDVRNVVCEKEQLQVAESCNAKKRKHPPEDSNKENNQEHSSNVKKGKRDLSPLVNTNNTDQDTRVVIRKQAWTSSVKALDNLEKKSEKEDSHILFSQTNCDQGNLTSTQGNFGATKNSQSPQTITHSVNDKEIAAQVLVSEALIGEVTPDLKDSVDSQMTENQNVITDVDGNKTNVTQSAEMSICSEKEQSHPGILNSSHLMKPVESAHYEEDTPKEHDIQTVKDVTKEKNESIGESCVAQNKSDFSDLELTSFDEFTDSDQDSCKFSNKSDKINSEKDQSLGVTVSLSSDISNIMPDQEMDTPSFNVPKIPGDHTTLSEELSSVEAEKDRSNKSSEDRSHKSSQERSHKSSEPNVRRNVKTSTPIRNVSDNVSSKISMKNDNGDPVKKSLFATTQTETDCTDVKKKAHQEGKNLFKRRDATESVLKQTEQYGKQKQKQFSRDKDDSKSDGSSQNVGRDKMYKKCSSQVKNISGEKESIQKQSIGSSRATETDPSKFAVEKSSRENRMAKGTDGKKREKLTEISQNKPKENKMGLKLKEVSSNMQVHKKPQAKKDHPAAEKSKDQRKILHNSHGNKSSTGDESLPKLVLRKDKNRDVSTTSIESNDLENKVIQKKKNVQDKNIAENIRKQKTISSSKCSSKMSINAKEVRKEQTTIAENSKNVSIPGQATANTQKTVRRHSQKSPKIKLIEQEDLFMPVTPQKKSSSSSKKSNTHDKSKQHLLTKGHKIPSTLATSRKGPTIRPSKSISEDMTTEISRTPNKTTLDKSKSSDADSNAHEKSCSSEMEMDSEKSVDKDHSEVRGLQLTNNEEGIKKENGKEMDKESGMHISPLATRRRSRAVSTEQLKVLEKNEKVRNRMCLELKQAQNRGRKMSKSVKIHKIKHKFHTDILHENFPKKHKTRDGKGEKEVVTHTFVKSTKESTTRGFKAFTAERTNRIDIVAKNILQKVPERKEVHGSNSNKIPYGQDKTSSNTSSNSGIRSSSDTSGGMTDASLQEYRNLQEDLDLSSDDEKLSINEELESVGEKKEDLQEKTDQNQVEEKLVTVAQTTQDRKRDEMEELQDSHEQDGSQGELKTNHINQDRIPTEDHDSEPTKDGAVEKSLQNGKEAEVNVCTLKTSTNEKVSEESLEKNLCSFNPSNTSASPAKPSAVIPEGKGQLNVSTTKCDQNEPNTNDSAEKDATSTQTLDTTNTEILERNQSQEGTLSSCRPETPSVNINTVQAARKILPEENIPKQIVPVQEENHIEPRNANNSQEADASSDYGTDSNRGTPFSDLSDSFDKGENQNPVTSEKNCASPREMGQSERLRRNAMNLTGKQAHEYQLMDILSKLRQEDLEKFDSICFIHRKTFKGGVIRNPDDNITIGFLHPQRFRHPQLLCVRCNVCQKYFDPCDFLVHVDMKNVELNNTSCVLTEPEHAMPNMNQAEQNIWKQFIVLKDILLTAKFNFISLDYKKMDQRNQKYSPSSQLKETISNGLNATETSLSQCDLNNTSSVRTGSCVELDNRRSEHQKIAHSLASSGLSQQSCLFQQPPNLMTNTLMLSCNLIDHGWKSNDNSSQSLNEMASRVRRTRSLTDEHLEIHQNREKRSRHQSNTLGDQQAKTGTCFDESILISQNLLAIQQRMPGNIHQSNLTNTSYQRAMELRGTQFSRQSLIDQGPSYSMPMEINRTMHRFVPRTQPRPYPRASVQGQSSISGTPDNPRKESCMLQSNRQVASSYLRPITMDIVPQPMLDMMNQTPVPTAHQNMTSNSVHHSMISPAHQNNLFIGGRSAMSAAVLPNTMGNRGLSSVTADKNLPGSRVHSVIPPAHMNRFANIAPAAHKNMSSIHAPPAHVSSTHAPPPAYQAPIPPILSVQQNMSGYCVPSSHQIISTSSNITQNQDHYRQSNSSSLNCHAFKSSRQNQHSGMSRHQNQHQSNVQSCSAYQPSINRNMCTSQIEQTVIKKNVPTSQTIGESSKSQIEKPTCQIQAIPPTTNSDNSFCQNSSKTSLSHTDPNYVRKSTDTQNPTLQASKSTDEPKQFAVEISRGTEKETEGSGNNTLSGEQGTSPNLGTAIGVTQTISSPSETQKILETSCVKMVASFMWMCEEFKRNTAEVISAKQELQQWKEEVKKTLSEYHTTEALMTQKIQAVLAKLTE</sequence>
<feature type="compositionally biased region" description="Polar residues" evidence="2">
    <location>
        <begin position="1571"/>
        <end position="1587"/>
    </location>
</feature>
<feature type="region of interest" description="Disordered" evidence="2">
    <location>
        <begin position="138"/>
        <end position="166"/>
    </location>
</feature>
<dbReference type="OrthoDB" id="10670641at2759"/>
<feature type="region of interest" description="Disordered" evidence="2">
    <location>
        <begin position="1086"/>
        <end position="1108"/>
    </location>
</feature>
<feature type="compositionally biased region" description="Polar residues" evidence="2">
    <location>
        <begin position="2111"/>
        <end position="2120"/>
    </location>
</feature>
<feature type="region of interest" description="Disordered" evidence="2">
    <location>
        <begin position="1460"/>
        <end position="1627"/>
    </location>
</feature>
<feature type="compositionally biased region" description="Polar residues" evidence="2">
    <location>
        <begin position="2794"/>
        <end position="2818"/>
    </location>
</feature>
<name>A0A8B8CCJ6_CRAVI</name>
<feature type="region of interest" description="Disordered" evidence="2">
    <location>
        <begin position="1778"/>
        <end position="1818"/>
    </location>
</feature>
<feature type="compositionally biased region" description="Polar residues" evidence="2">
    <location>
        <begin position="1307"/>
        <end position="1316"/>
    </location>
</feature>
<feature type="compositionally biased region" description="Basic residues" evidence="2">
    <location>
        <begin position="320"/>
        <end position="336"/>
    </location>
</feature>
<feature type="region of interest" description="Disordered" evidence="2">
    <location>
        <begin position="2406"/>
        <end position="2425"/>
    </location>
</feature>
<feature type="compositionally biased region" description="Polar residues" evidence="2">
    <location>
        <begin position="295"/>
        <end position="310"/>
    </location>
</feature>
<feature type="compositionally biased region" description="Polar residues" evidence="2">
    <location>
        <begin position="2827"/>
        <end position="2837"/>
    </location>
</feature>
<feature type="compositionally biased region" description="Polar residues" evidence="2">
    <location>
        <begin position="1188"/>
        <end position="1208"/>
    </location>
</feature>
<feature type="region of interest" description="Disordered" evidence="2">
    <location>
        <begin position="1122"/>
        <end position="1429"/>
    </location>
</feature>
<feature type="compositionally biased region" description="Basic and acidic residues" evidence="2">
    <location>
        <begin position="1591"/>
        <end position="1609"/>
    </location>
</feature>
<feature type="compositionally biased region" description="Polar residues" evidence="2">
    <location>
        <begin position="765"/>
        <end position="776"/>
    </location>
</feature>
<dbReference type="GeneID" id="111118372"/>
<feature type="compositionally biased region" description="Basic residues" evidence="2">
    <location>
        <begin position="573"/>
        <end position="583"/>
    </location>
</feature>
<dbReference type="Proteomes" id="UP000694844">
    <property type="component" value="Chromosome 2"/>
</dbReference>
<proteinExistence type="predicted"/>
<protein>
    <submittedName>
        <fullName evidence="4">Uncharacterized protein LOC111118372 isoform X1</fullName>
    </submittedName>
</protein>
<feature type="compositionally biased region" description="Basic and acidic residues" evidence="2">
    <location>
        <begin position="379"/>
        <end position="396"/>
    </location>
</feature>
<feature type="compositionally biased region" description="Polar residues" evidence="2">
    <location>
        <begin position="2076"/>
        <end position="2103"/>
    </location>
</feature>
<feature type="compositionally biased region" description="Polar residues" evidence="2">
    <location>
        <begin position="1896"/>
        <end position="1906"/>
    </location>
</feature>
<feature type="compositionally biased region" description="Polar residues" evidence="2">
    <location>
        <begin position="2859"/>
        <end position="2878"/>
    </location>
</feature>
<evidence type="ECO:0000313" key="4">
    <source>
        <dbReference type="RefSeq" id="XP_022313497.1"/>
    </source>
</evidence>
<feature type="region of interest" description="Disordered" evidence="2">
    <location>
        <begin position="2502"/>
        <end position="2530"/>
    </location>
</feature>
<feature type="compositionally biased region" description="Low complexity" evidence="2">
    <location>
        <begin position="602"/>
        <end position="632"/>
    </location>
</feature>
<dbReference type="RefSeq" id="XP_022313497.1">
    <property type="nucleotide sequence ID" value="XM_022457789.1"/>
</dbReference>
<feature type="compositionally biased region" description="Low complexity" evidence="2">
    <location>
        <begin position="238"/>
        <end position="249"/>
    </location>
</feature>
<dbReference type="KEGG" id="cvn:111118372"/>
<feature type="compositionally biased region" description="Basic and acidic residues" evidence="2">
    <location>
        <begin position="1850"/>
        <end position="1870"/>
    </location>
</feature>
<feature type="compositionally biased region" description="Basic and acidic residues" evidence="2">
    <location>
        <begin position="514"/>
        <end position="525"/>
    </location>
</feature>
<feature type="compositionally biased region" description="Polar residues" evidence="2">
    <location>
        <begin position="1481"/>
        <end position="1502"/>
    </location>
</feature>
<feature type="region of interest" description="Disordered" evidence="2">
    <location>
        <begin position="2722"/>
        <end position="2747"/>
    </location>
</feature>
<feature type="coiled-coil region" evidence="1">
    <location>
        <begin position="2913"/>
        <end position="2940"/>
    </location>
</feature>
<feature type="compositionally biased region" description="Polar residues" evidence="2">
    <location>
        <begin position="1399"/>
        <end position="1408"/>
    </location>
</feature>
<feature type="region of interest" description="Disordered" evidence="2">
    <location>
        <begin position="762"/>
        <end position="788"/>
    </location>
</feature>
<feature type="region of interest" description="Disordered" evidence="2">
    <location>
        <begin position="1847"/>
        <end position="1933"/>
    </location>
</feature>
<feature type="compositionally biased region" description="Basic and acidic residues" evidence="2">
    <location>
        <begin position="1379"/>
        <end position="1394"/>
    </location>
</feature>
<feature type="region of interest" description="Disordered" evidence="2">
    <location>
        <begin position="1987"/>
        <end position="2040"/>
    </location>
</feature>
<feature type="region of interest" description="Disordered" evidence="2">
    <location>
        <begin position="2072"/>
        <end position="2133"/>
    </location>
</feature>
<feature type="compositionally biased region" description="Low complexity" evidence="2">
    <location>
        <begin position="549"/>
        <end position="565"/>
    </location>
</feature>
<feature type="compositionally biased region" description="Basic and acidic residues" evidence="2">
    <location>
        <begin position="1616"/>
        <end position="1627"/>
    </location>
</feature>
<keyword evidence="3" id="KW-1185">Reference proteome</keyword>
<dbReference type="Gene3D" id="3.10.390.10">
    <property type="entry name" value="SAND domain-like"/>
    <property type="match status" value="1"/>
</dbReference>
<feature type="region of interest" description="Disordered" evidence="2">
    <location>
        <begin position="846"/>
        <end position="889"/>
    </location>
</feature>
<feature type="compositionally biased region" description="Basic and acidic residues" evidence="2">
    <location>
        <begin position="1878"/>
        <end position="1895"/>
    </location>
</feature>
<feature type="compositionally biased region" description="Polar residues" evidence="2">
    <location>
        <begin position="1987"/>
        <end position="2002"/>
    </location>
</feature>
<feature type="compositionally biased region" description="Basic and acidic residues" evidence="2">
    <location>
        <begin position="226"/>
        <end position="236"/>
    </location>
</feature>
<feature type="compositionally biased region" description="Basic residues" evidence="2">
    <location>
        <begin position="633"/>
        <end position="644"/>
    </location>
</feature>
<reference evidence="4" key="1">
    <citation type="submission" date="2025-08" db="UniProtKB">
        <authorList>
            <consortium name="RefSeq"/>
        </authorList>
    </citation>
    <scope>IDENTIFICATION</scope>
    <source>
        <tissue evidence="4">Whole sample</tissue>
    </source>
</reference>
<evidence type="ECO:0000256" key="1">
    <source>
        <dbReference type="SAM" id="Coils"/>
    </source>
</evidence>
<feature type="compositionally biased region" description="Basic and acidic residues" evidence="2">
    <location>
        <begin position="1907"/>
        <end position="1926"/>
    </location>
</feature>
<dbReference type="InterPro" id="IPR010919">
    <property type="entry name" value="SAND-like_dom_sf"/>
</dbReference>
<feature type="compositionally biased region" description="Basic residues" evidence="2">
    <location>
        <begin position="418"/>
        <end position="437"/>
    </location>
</feature>
<gene>
    <name evidence="4" type="primary">LOC111118372</name>
</gene>